<protein>
    <submittedName>
        <fullName evidence="1">Uncharacterized protein</fullName>
    </submittedName>
</protein>
<reference evidence="2" key="1">
    <citation type="journal article" date="2019" name="Int. J. Syst. Evol. Microbiol.">
        <title>The Global Catalogue of Microorganisms (GCM) 10K type strain sequencing project: providing services to taxonomists for standard genome sequencing and annotation.</title>
        <authorList>
            <consortium name="The Broad Institute Genomics Platform"/>
            <consortium name="The Broad Institute Genome Sequencing Center for Infectious Disease"/>
            <person name="Wu L."/>
            <person name="Ma J."/>
        </authorList>
    </citation>
    <scope>NUCLEOTIDE SEQUENCE [LARGE SCALE GENOMIC DNA]</scope>
    <source>
        <strain evidence="2">PCU 266</strain>
    </source>
</reference>
<keyword evidence="2" id="KW-1185">Reference proteome</keyword>
<sequence length="195" mass="21379">MGLDIDLLEVSLWRVGEQLVAGFSKVYPTPEVEEFTLAPARAESSEVTQKLQERKRSQNAVHVLVNTGPLPDGTRLRMVPDHGASEAMKERIAAWAGEDPRRSMVTWRNNTASPLQWDADEQWYSATGLAEEVFFQVTGRRPSGIQGTTWWVLDAASVPGGADPGKWADLSLVTLSKRVDTLLQDLDGGEPAPAP</sequence>
<evidence type="ECO:0000313" key="1">
    <source>
        <dbReference type="EMBL" id="MFC5156017.1"/>
    </source>
</evidence>
<accession>A0ABW0AV09</accession>
<evidence type="ECO:0000313" key="2">
    <source>
        <dbReference type="Proteomes" id="UP001596160"/>
    </source>
</evidence>
<dbReference type="EMBL" id="JBHSKP010000028">
    <property type="protein sequence ID" value="MFC5156017.1"/>
    <property type="molecule type" value="Genomic_DNA"/>
</dbReference>
<organism evidence="1 2">
    <name type="scientific">Streptomyces amakusaensis</name>
    <dbReference type="NCBI Taxonomy" id="67271"/>
    <lineage>
        <taxon>Bacteria</taxon>
        <taxon>Bacillati</taxon>
        <taxon>Actinomycetota</taxon>
        <taxon>Actinomycetes</taxon>
        <taxon>Kitasatosporales</taxon>
        <taxon>Streptomycetaceae</taxon>
        <taxon>Streptomyces</taxon>
    </lineage>
</organism>
<proteinExistence type="predicted"/>
<comment type="caution">
    <text evidence="1">The sequence shown here is derived from an EMBL/GenBank/DDBJ whole genome shotgun (WGS) entry which is preliminary data.</text>
</comment>
<dbReference type="Proteomes" id="UP001596160">
    <property type="component" value="Unassembled WGS sequence"/>
</dbReference>
<dbReference type="RefSeq" id="WP_344478501.1">
    <property type="nucleotide sequence ID" value="NZ_BAAASB010000010.1"/>
</dbReference>
<gene>
    <name evidence="1" type="ORF">ACFPRH_30325</name>
</gene>
<name>A0ABW0AV09_9ACTN</name>